<dbReference type="GO" id="GO:0001680">
    <property type="term" value="P:tRNA 3'-terminal CCA addition"/>
    <property type="evidence" value="ECO:0007669"/>
    <property type="project" value="TreeGrafter"/>
</dbReference>
<feature type="non-terminal residue" evidence="6">
    <location>
        <position position="337"/>
    </location>
</feature>
<keyword evidence="3 4" id="KW-0694">RNA-binding</keyword>
<evidence type="ECO:0000313" key="6">
    <source>
        <dbReference type="EMBL" id="WMV54197.1"/>
    </source>
</evidence>
<dbReference type="InterPro" id="IPR002646">
    <property type="entry name" value="PolA_pol_head_dom"/>
</dbReference>
<feature type="domain" description="Poly A polymerase head" evidence="5">
    <location>
        <begin position="37"/>
        <end position="82"/>
    </location>
</feature>
<dbReference type="SUPFAM" id="SSF81301">
    <property type="entry name" value="Nucleotidyltransferase"/>
    <property type="match status" value="1"/>
</dbReference>
<evidence type="ECO:0000256" key="4">
    <source>
        <dbReference type="RuleBase" id="RU003953"/>
    </source>
</evidence>
<proteinExistence type="inferred from homology"/>
<evidence type="ECO:0000313" key="7">
    <source>
        <dbReference type="Proteomes" id="UP001234989"/>
    </source>
</evidence>
<gene>
    <name evidence="6" type="ORF">MTR67_047582</name>
</gene>
<dbReference type="AlphaFoldDB" id="A0AAF0ZVR0"/>
<evidence type="ECO:0000256" key="1">
    <source>
        <dbReference type="ARBA" id="ARBA00007265"/>
    </source>
</evidence>
<accession>A0AAF0ZVR0</accession>
<dbReference type="PANTHER" id="PTHR13734:SF5">
    <property type="entry name" value="CCA TRNA NUCLEOTIDYLTRANSFERASE, MITOCHONDRIAL"/>
    <property type="match status" value="1"/>
</dbReference>
<dbReference type="GO" id="GO:0052927">
    <property type="term" value="F:CC tRNA cytidylyltransferase activity"/>
    <property type="evidence" value="ECO:0007669"/>
    <property type="project" value="TreeGrafter"/>
</dbReference>
<evidence type="ECO:0000259" key="5">
    <source>
        <dbReference type="Pfam" id="PF01743"/>
    </source>
</evidence>
<dbReference type="InterPro" id="IPR043519">
    <property type="entry name" value="NT_sf"/>
</dbReference>
<dbReference type="Gene3D" id="3.30.460.10">
    <property type="entry name" value="Beta Polymerase, domain 2"/>
    <property type="match status" value="1"/>
</dbReference>
<dbReference type="Gene3D" id="1.10.3090.10">
    <property type="entry name" value="cca-adding enzyme, domain 2"/>
    <property type="match status" value="1"/>
</dbReference>
<dbReference type="EMBL" id="CP133622">
    <property type="protein sequence ID" value="WMV54197.1"/>
    <property type="molecule type" value="Genomic_DNA"/>
</dbReference>
<keyword evidence="7" id="KW-1185">Reference proteome</keyword>
<dbReference type="Pfam" id="PF01743">
    <property type="entry name" value="PolyA_pol"/>
    <property type="match status" value="1"/>
</dbReference>
<protein>
    <recommendedName>
        <fullName evidence="5">Poly A polymerase head domain-containing protein</fullName>
    </recommendedName>
</protein>
<dbReference type="GO" id="GO:0052929">
    <property type="term" value="F:ATP:3'-cytidine-cytidine-tRNA adenylyltransferase activity"/>
    <property type="evidence" value="ECO:0007669"/>
    <property type="project" value="TreeGrafter"/>
</dbReference>
<sequence>MPKPNWNTYQHQVRKPKEFQWMYANLTLPLWGREVVDKKFGTAKQDADHRDLTINSLFCNINTKSVEDLRERGISDLKSGKIVTPLPPKQTFLDDPLRVLRAIRFGLKRGFDNTAVIIMILDDWQPLKFQAWIYNPLSYSALYYQVKSPSFHLAEQLRPLDLQAVCCFLGFSLGAFKPYWTLLVFCECCFMRQKSGGPVVREWELAEHFFLVHRCYLFHKLILKQYITTPISNNDIGFGGNVLFKNELNQDIPLEKKIEDLYTDDIPPLPKLSFDATVKLKLYQVGELIHFYQNTSGHERGRPTLLVGGKTSLVTAGWGKNILGEPQRPLIGVLDWH</sequence>
<evidence type="ECO:0000256" key="2">
    <source>
        <dbReference type="ARBA" id="ARBA00022679"/>
    </source>
</evidence>
<dbReference type="PANTHER" id="PTHR13734">
    <property type="entry name" value="TRNA-NUCLEOTIDYLTRANSFERASE"/>
    <property type="match status" value="1"/>
</dbReference>
<dbReference type="GO" id="GO:0003723">
    <property type="term" value="F:RNA binding"/>
    <property type="evidence" value="ECO:0007669"/>
    <property type="project" value="UniProtKB-KW"/>
</dbReference>
<reference evidence="6" key="1">
    <citation type="submission" date="2023-08" db="EMBL/GenBank/DDBJ databases">
        <title>A de novo genome assembly of Solanum verrucosum Schlechtendal, a Mexican diploid species geographically isolated from the other diploid A-genome species in potato relatives.</title>
        <authorList>
            <person name="Hosaka K."/>
        </authorList>
    </citation>
    <scope>NUCLEOTIDE SEQUENCE</scope>
    <source>
        <tissue evidence="6">Young leaves</tissue>
    </source>
</reference>
<keyword evidence="2 4" id="KW-0808">Transferase</keyword>
<evidence type="ECO:0000256" key="3">
    <source>
        <dbReference type="ARBA" id="ARBA00022884"/>
    </source>
</evidence>
<name>A0AAF0ZVR0_SOLVR</name>
<comment type="similarity">
    <text evidence="1 4">Belongs to the tRNA nucleotidyltransferase/poly(A) polymerase family.</text>
</comment>
<dbReference type="Proteomes" id="UP001234989">
    <property type="component" value="Chromosome 11"/>
</dbReference>
<organism evidence="6 7">
    <name type="scientific">Solanum verrucosum</name>
    <dbReference type="NCBI Taxonomy" id="315347"/>
    <lineage>
        <taxon>Eukaryota</taxon>
        <taxon>Viridiplantae</taxon>
        <taxon>Streptophyta</taxon>
        <taxon>Embryophyta</taxon>
        <taxon>Tracheophyta</taxon>
        <taxon>Spermatophyta</taxon>
        <taxon>Magnoliopsida</taxon>
        <taxon>eudicotyledons</taxon>
        <taxon>Gunneridae</taxon>
        <taxon>Pentapetalae</taxon>
        <taxon>asterids</taxon>
        <taxon>lamiids</taxon>
        <taxon>Solanales</taxon>
        <taxon>Solanaceae</taxon>
        <taxon>Solanoideae</taxon>
        <taxon>Solaneae</taxon>
        <taxon>Solanum</taxon>
    </lineage>
</organism>
<dbReference type="SUPFAM" id="SSF81891">
    <property type="entry name" value="Poly A polymerase C-terminal region-like"/>
    <property type="match status" value="1"/>
</dbReference>